<evidence type="ECO:0000313" key="2">
    <source>
        <dbReference type="EMBL" id="KAB5588128.1"/>
    </source>
</evidence>
<dbReference type="EMBL" id="SSOP01000559">
    <property type="protein sequence ID" value="KAB5588128.1"/>
    <property type="molecule type" value="Genomic_DNA"/>
</dbReference>
<feature type="region of interest" description="Disordered" evidence="1">
    <location>
        <begin position="81"/>
        <end position="154"/>
    </location>
</feature>
<evidence type="ECO:0000256" key="1">
    <source>
        <dbReference type="SAM" id="MobiDB-lite"/>
    </source>
</evidence>
<keyword evidence="3" id="KW-1185">Reference proteome</keyword>
<sequence>MVEISEKSAGSADTKQQIKTHPAPPYLLLITATAKEVAAKKESLKQKANAKLADPAPVASPSGLSRKEIDDVVAKSVAKALKDVGHQAPKTSQHGPCTPSKNLGRGPPPKKDAAKATTTPAVARLSGGTKPAGGKRKASGPDTSKAQKKKLKKN</sequence>
<name>A0A5N5Q9L8_9AGAM</name>
<evidence type="ECO:0000313" key="3">
    <source>
        <dbReference type="Proteomes" id="UP000383932"/>
    </source>
</evidence>
<comment type="caution">
    <text evidence="2">The sequence shown here is derived from an EMBL/GenBank/DDBJ whole genome shotgun (WGS) entry which is preliminary data.</text>
</comment>
<feature type="region of interest" description="Disordered" evidence="1">
    <location>
        <begin position="1"/>
        <end position="25"/>
    </location>
</feature>
<protein>
    <submittedName>
        <fullName evidence="2">Uncharacterized protein</fullName>
    </submittedName>
</protein>
<accession>A0A5N5Q9L8</accession>
<dbReference type="AlphaFoldDB" id="A0A5N5Q9L8"/>
<feature type="compositionally biased region" description="Polar residues" evidence="1">
    <location>
        <begin position="89"/>
        <end position="101"/>
    </location>
</feature>
<feature type="region of interest" description="Disordered" evidence="1">
    <location>
        <begin position="40"/>
        <end position="67"/>
    </location>
</feature>
<gene>
    <name evidence="2" type="ORF">CTheo_8429</name>
</gene>
<proteinExistence type="predicted"/>
<dbReference type="Proteomes" id="UP000383932">
    <property type="component" value="Unassembled WGS sequence"/>
</dbReference>
<reference evidence="2 3" key="1">
    <citation type="journal article" date="2019" name="Fungal Biol. Biotechnol.">
        <title>Draft genome sequence of fastidious pathogen Ceratobasidium theobromae, which causes vascular-streak dieback in Theobroma cacao.</title>
        <authorList>
            <person name="Ali S.S."/>
            <person name="Asman A."/>
            <person name="Shao J."/>
            <person name="Firmansyah A.P."/>
            <person name="Susilo A.W."/>
            <person name="Rosmana A."/>
            <person name="McMahon P."/>
            <person name="Junaid M."/>
            <person name="Guest D."/>
            <person name="Kheng T.Y."/>
            <person name="Meinhardt L.W."/>
            <person name="Bailey B.A."/>
        </authorList>
    </citation>
    <scope>NUCLEOTIDE SEQUENCE [LARGE SCALE GENOMIC DNA]</scope>
    <source>
        <strain evidence="2 3">CT2</strain>
    </source>
</reference>
<organism evidence="2 3">
    <name type="scientific">Ceratobasidium theobromae</name>
    <dbReference type="NCBI Taxonomy" id="1582974"/>
    <lineage>
        <taxon>Eukaryota</taxon>
        <taxon>Fungi</taxon>
        <taxon>Dikarya</taxon>
        <taxon>Basidiomycota</taxon>
        <taxon>Agaricomycotina</taxon>
        <taxon>Agaricomycetes</taxon>
        <taxon>Cantharellales</taxon>
        <taxon>Ceratobasidiaceae</taxon>
        <taxon>Ceratobasidium</taxon>
    </lineage>
</organism>